<dbReference type="InterPro" id="IPR006626">
    <property type="entry name" value="PbH1"/>
</dbReference>
<dbReference type="Gene3D" id="2.160.20.10">
    <property type="entry name" value="Single-stranded right-handed beta-helix, Pectin lyase-like"/>
    <property type="match status" value="1"/>
</dbReference>
<feature type="chain" id="PRO_5038703149" description="Right handed beta helix domain-containing protein" evidence="2">
    <location>
        <begin position="25"/>
        <end position="762"/>
    </location>
</feature>
<dbReference type="InterPro" id="IPR011050">
    <property type="entry name" value="Pectin_lyase_fold/virulence"/>
</dbReference>
<evidence type="ECO:0008006" key="5">
    <source>
        <dbReference type="Google" id="ProtNLM"/>
    </source>
</evidence>
<evidence type="ECO:0000313" key="3">
    <source>
        <dbReference type="EMBL" id="UGS34259.1"/>
    </source>
</evidence>
<dbReference type="KEGG" id="sbae:DSM104329_00635"/>
<protein>
    <recommendedName>
        <fullName evidence="5">Right handed beta helix domain-containing protein</fullName>
    </recommendedName>
</protein>
<evidence type="ECO:0000256" key="2">
    <source>
        <dbReference type="SAM" id="SignalP"/>
    </source>
</evidence>
<dbReference type="AlphaFoldDB" id="A0A9E7BZ73"/>
<accession>A0A9E7BZ73</accession>
<feature type="signal peptide" evidence="2">
    <location>
        <begin position="1"/>
        <end position="24"/>
    </location>
</feature>
<dbReference type="SUPFAM" id="SSF51126">
    <property type="entry name" value="Pectin lyase-like"/>
    <property type="match status" value="1"/>
</dbReference>
<name>A0A9E7BZ73_9ACTN</name>
<feature type="region of interest" description="Disordered" evidence="1">
    <location>
        <begin position="742"/>
        <end position="762"/>
    </location>
</feature>
<dbReference type="Proteomes" id="UP001162834">
    <property type="component" value="Chromosome"/>
</dbReference>
<gene>
    <name evidence="3" type="ORF">DSM104329_00635</name>
</gene>
<keyword evidence="2" id="KW-0732">Signal</keyword>
<dbReference type="SMART" id="SM00710">
    <property type="entry name" value="PbH1"/>
    <property type="match status" value="10"/>
</dbReference>
<sequence>MRRGFLAVVGLFGLFAAGATSSSAAVFTVTTTADVGPGSLRQAMTSANMTAGHDEVHFAIRGRGVHTIGVWLRNNRRFVGLPTVTGPLTIDGSTQPGFAGTPLIHIANDGDAALTGLSITAGDSQVRSLWMSGFRTSISVRTGDANVIAGNRLEGNEYGLEIASESNMIGGTTRTDRNVISGNTTAGVLISGAGNVVAGNRIGTDRAGTESLPNGVGVDITNIDITNGGANTVGGTTDAARNVISGNTTAGVRAGGGTTVVAGNFIGTSASGSEPLPNGAGVIVSGHATIGGTTRGARNVISGNTTEGVRVESDGRSSVVGNFIGTTASGNAPLPNARGVLLLDYGSRVGNGDLMDGGRDRSTSGNLISGNTGAGVEIVGVQNEVRGNDIGVNAAGTAALPNAVGVVVSGGWWNEIGLPWVDGGGDPGGAPGWARNVISGNTRGGVEIIRGSVMYVKGNLIGTTPRGGALPNGGFGIRLAGSTVTNVIGGRHSSEANVISANSGDGVLIEDTPDNRVQGNFIGTTVAGNGALGNGGFGVRITGTLARQSSAYGNVISANASGGVAIENMATANSLGANFIGTSAAGLSPLPNAGDGVTVASGAGNNTIGGVAQGNTIAFNAGNGVSVNGPATLGNAILGNAILDNALLGISVRTGGNNESPAPVIGSVITTTERTEIKGRLARAVASTSYRIEFFLSAACDASGAGEGTRLIGTQTLTTDATGAAPYTLRIPAVAPGQTLTATATPTTQPQSTSQFSHCATT</sequence>
<dbReference type="EMBL" id="CP087164">
    <property type="protein sequence ID" value="UGS34259.1"/>
    <property type="molecule type" value="Genomic_DNA"/>
</dbReference>
<organism evidence="3 4">
    <name type="scientific">Capillimicrobium parvum</name>
    <dbReference type="NCBI Taxonomy" id="2884022"/>
    <lineage>
        <taxon>Bacteria</taxon>
        <taxon>Bacillati</taxon>
        <taxon>Actinomycetota</taxon>
        <taxon>Thermoleophilia</taxon>
        <taxon>Solirubrobacterales</taxon>
        <taxon>Capillimicrobiaceae</taxon>
        <taxon>Capillimicrobium</taxon>
    </lineage>
</organism>
<evidence type="ECO:0000256" key="1">
    <source>
        <dbReference type="SAM" id="MobiDB-lite"/>
    </source>
</evidence>
<dbReference type="InterPro" id="IPR012334">
    <property type="entry name" value="Pectin_lyas_fold"/>
</dbReference>
<reference evidence="3" key="1">
    <citation type="journal article" date="2022" name="Int. J. Syst. Evol. Microbiol.">
        <title>Pseudomonas aegrilactucae sp. nov. and Pseudomonas morbosilactucae sp. nov., pathogens causing bacterial rot of lettuce in Japan.</title>
        <authorList>
            <person name="Sawada H."/>
            <person name="Fujikawa T."/>
            <person name="Satou M."/>
        </authorList>
    </citation>
    <scope>NUCLEOTIDE SEQUENCE</scope>
    <source>
        <strain evidence="3">0166_1</strain>
    </source>
</reference>
<keyword evidence="4" id="KW-1185">Reference proteome</keyword>
<evidence type="ECO:0000313" key="4">
    <source>
        <dbReference type="Proteomes" id="UP001162834"/>
    </source>
</evidence>
<proteinExistence type="predicted"/>
<feature type="compositionally biased region" description="Low complexity" evidence="1">
    <location>
        <begin position="742"/>
        <end position="755"/>
    </location>
</feature>